<keyword evidence="4" id="KW-1185">Reference proteome</keyword>
<evidence type="ECO:0000313" key="4">
    <source>
        <dbReference type="Proteomes" id="UP000594263"/>
    </source>
</evidence>
<feature type="region of interest" description="Disordered" evidence="1">
    <location>
        <begin position="1"/>
        <end position="39"/>
    </location>
</feature>
<organism evidence="3 4">
    <name type="scientific">Kalanchoe fedtschenkoi</name>
    <name type="common">Lavender scallops</name>
    <name type="synonym">South American air plant</name>
    <dbReference type="NCBI Taxonomy" id="63787"/>
    <lineage>
        <taxon>Eukaryota</taxon>
        <taxon>Viridiplantae</taxon>
        <taxon>Streptophyta</taxon>
        <taxon>Embryophyta</taxon>
        <taxon>Tracheophyta</taxon>
        <taxon>Spermatophyta</taxon>
        <taxon>Magnoliopsida</taxon>
        <taxon>eudicotyledons</taxon>
        <taxon>Gunneridae</taxon>
        <taxon>Pentapetalae</taxon>
        <taxon>Saxifragales</taxon>
        <taxon>Crassulaceae</taxon>
        <taxon>Kalanchoe</taxon>
    </lineage>
</organism>
<proteinExistence type="predicted"/>
<accession>A0A7N0VIQ7</accession>
<reference evidence="3" key="1">
    <citation type="submission" date="2021-01" db="UniProtKB">
        <authorList>
            <consortium name="EnsemblPlants"/>
        </authorList>
    </citation>
    <scope>IDENTIFICATION</scope>
</reference>
<dbReference type="PANTHER" id="PTHR47209">
    <property type="entry name" value="OS06G0639500 PROTEIN"/>
    <property type="match status" value="1"/>
</dbReference>
<dbReference type="InterPro" id="IPR053293">
    <property type="entry name" value="OCM_Kinase"/>
</dbReference>
<feature type="compositionally biased region" description="Polar residues" evidence="1">
    <location>
        <begin position="1"/>
        <end position="12"/>
    </location>
</feature>
<evidence type="ECO:0000259" key="2">
    <source>
        <dbReference type="PROSITE" id="PS51806"/>
    </source>
</evidence>
<dbReference type="PROSITE" id="PS51806">
    <property type="entry name" value="DOG1"/>
    <property type="match status" value="1"/>
</dbReference>
<dbReference type="EnsemblPlants" id="Kaladp0891s0012.1.v1.1">
    <property type="protein sequence ID" value="Kaladp0891s0012.1.v1.1"/>
    <property type="gene ID" value="Kaladp0891s0012.v1.1"/>
</dbReference>
<dbReference type="OMA" id="LMPKWAP"/>
<name>A0A7N0VIQ7_KALFE</name>
<evidence type="ECO:0000256" key="1">
    <source>
        <dbReference type="SAM" id="MobiDB-lite"/>
    </source>
</evidence>
<dbReference type="GO" id="GO:0006351">
    <property type="term" value="P:DNA-templated transcription"/>
    <property type="evidence" value="ECO:0007669"/>
    <property type="project" value="InterPro"/>
</dbReference>
<dbReference type="PANTHER" id="PTHR47209:SF4">
    <property type="entry name" value="SEED DORMANCY CONTROL PROTEIN"/>
    <property type="match status" value="1"/>
</dbReference>
<dbReference type="AlphaFoldDB" id="A0A7N0VIQ7"/>
<dbReference type="InterPro" id="IPR025422">
    <property type="entry name" value="TGA_domain"/>
</dbReference>
<dbReference type="GO" id="GO:0043565">
    <property type="term" value="F:sequence-specific DNA binding"/>
    <property type="evidence" value="ECO:0007669"/>
    <property type="project" value="InterPro"/>
</dbReference>
<dbReference type="Proteomes" id="UP000594263">
    <property type="component" value="Unplaced"/>
</dbReference>
<dbReference type="Gramene" id="Kaladp0891s0012.1.v1.1">
    <property type="protein sequence ID" value="Kaladp0891s0012.1.v1.1"/>
    <property type="gene ID" value="Kaladp0891s0012.v1.1"/>
</dbReference>
<feature type="domain" description="DOG1" evidence="2">
    <location>
        <begin position="62"/>
        <end position="282"/>
    </location>
</feature>
<protein>
    <recommendedName>
        <fullName evidence="2">DOG1 domain-containing protein</fullName>
    </recommendedName>
</protein>
<dbReference type="Pfam" id="PF14144">
    <property type="entry name" value="DOG1"/>
    <property type="match status" value="1"/>
</dbReference>
<sequence length="292" mass="33614">MRRPPSSYSQSLMRRHSYLKEHKPPRNDSSGQSDAGEGDDVASRVQCLALYKRDAAALKKGEELSWEKYGLWRQEQKARAARLEKQLRARWELEELIDEQLKHYHAHYNTAMVPFRLKDVAQLLMPQWAPPQELASLAWFGDWRPSAILDLLRALLKSESFPFTSSLSDSLSVERLLSELIREIRIEESVIDEEMTEIQATCVIHLPFSPIAKHSCSYPFDRIQYELKKIEKVILKAHQLRFKALELIVKKLLCQTDAAEFVVTFAGIQDTLHNFAVHQSVKKSPVAACTRS</sequence>
<evidence type="ECO:0000313" key="3">
    <source>
        <dbReference type="EnsemblPlants" id="Kaladp0891s0012.1.v1.1"/>
    </source>
</evidence>